<gene>
    <name evidence="4" type="ORF">NQ317_000044</name>
</gene>
<proteinExistence type="predicted"/>
<feature type="domain" description="Aldehyde oxidase/xanthine dehydrogenase second molybdopterin binding" evidence="3">
    <location>
        <begin position="370"/>
        <end position="614"/>
    </location>
</feature>
<evidence type="ECO:0000313" key="5">
    <source>
        <dbReference type="Proteomes" id="UP001162164"/>
    </source>
</evidence>
<evidence type="ECO:0000313" key="4">
    <source>
        <dbReference type="EMBL" id="KAJ8967052.1"/>
    </source>
</evidence>
<keyword evidence="5" id="KW-1185">Reference proteome</keyword>
<sequence>MKGNDGYYTSDVENCPNEVKFKAKAKLADKVLVWCAISEAGISAPYVGRVRGEAVDAELYTQRCLPKLLNFINTYHQNDDIIFGLTSLRAIMPGELENGWNKITLIMYQEKTTPPNVPQARPIEEFWSLLCRKVYDNGWEAQNEQQLQARIFRKIRKVDLNIVQRKMRQVLTKLRAIEDHRPLSLLINVYVRRLGGGFGAKISRNALISTAAALAAHKLRKPVKLWMPMEKNMSVIGKRSPMYVKYEVGVNEKGAIQYLDAEIYTDIGAGGNEAVLMTLFISNQVPNCYDVDTWKYTLYNVNTDTPANTWNRAPGTLEALGAIESIMEHIAHTINQDAADVKMENMDKKKHPKLVDFWQDMQTWGEIKPGKKAIEDYNKANRWKKRGMSLVPMSWKLEILTSYSVLVSIFHADGGVVISHSGIEIGQGINTKAAQVCAYKFGIPLEKVSVRPSYNVISPNALPTGSSLTSEAVCYGVIQACDTLLERLAPIRTALLNPKWEVLVNAAHLASVLLTASGYFRKNSPDSVTYHIYGVCATEVEVDILTGQHMILRVDILEDVGDSMSPLVDIGQVEGAFVMGIGYYTMEEIIFNDEGKVLTNRTWNYRVPGALDIPINFRIKFPENNPNPVGVLHSKAVGEPPMCLSCSLPLAIRHALASASKEADPSKTKLVSIRLRGEGTSTVQNTLLNTLNNYNQYVLS</sequence>
<dbReference type="Proteomes" id="UP001162164">
    <property type="component" value="Unassembled WGS sequence"/>
</dbReference>
<dbReference type="InterPro" id="IPR046867">
    <property type="entry name" value="AldOxase/xan_DH_MoCoBD2"/>
</dbReference>
<dbReference type="EMBL" id="JAPWTJ010002252">
    <property type="protein sequence ID" value="KAJ8967052.1"/>
    <property type="molecule type" value="Genomic_DNA"/>
</dbReference>
<evidence type="ECO:0000259" key="3">
    <source>
        <dbReference type="Pfam" id="PF20256"/>
    </source>
</evidence>
<dbReference type="Pfam" id="PF20256">
    <property type="entry name" value="MoCoBD_2"/>
    <property type="match status" value="1"/>
</dbReference>
<dbReference type="InterPro" id="IPR016208">
    <property type="entry name" value="Ald_Oxase/xanthine_DH-like"/>
</dbReference>
<name>A0ABQ9IVK8_9CUCU</name>
<evidence type="ECO:0000256" key="1">
    <source>
        <dbReference type="ARBA" id="ARBA00022505"/>
    </source>
</evidence>
<dbReference type="InterPro" id="IPR008274">
    <property type="entry name" value="AldOxase/xan_DH_MoCoBD1"/>
</dbReference>
<dbReference type="PANTHER" id="PTHR11908:SF132">
    <property type="entry name" value="ALDEHYDE OXIDASE 1-RELATED"/>
    <property type="match status" value="1"/>
</dbReference>
<dbReference type="Pfam" id="PF02738">
    <property type="entry name" value="MoCoBD_1"/>
    <property type="match status" value="1"/>
</dbReference>
<dbReference type="Gene3D" id="3.30.365.10">
    <property type="entry name" value="Aldehyde oxidase/xanthine dehydrogenase, molybdopterin binding domain"/>
    <property type="match status" value="4"/>
</dbReference>
<protein>
    <submittedName>
        <fullName evidence="4">Uncharacterized protein</fullName>
    </submittedName>
</protein>
<reference evidence="4" key="1">
    <citation type="journal article" date="2023" name="Insect Mol. Biol.">
        <title>Genome sequencing provides insights into the evolution of gene families encoding plant cell wall-degrading enzymes in longhorned beetles.</title>
        <authorList>
            <person name="Shin N.R."/>
            <person name="Okamura Y."/>
            <person name="Kirsch R."/>
            <person name="Pauchet Y."/>
        </authorList>
    </citation>
    <scope>NUCLEOTIDE SEQUENCE</scope>
    <source>
        <strain evidence="4">MMC_N1</strain>
    </source>
</reference>
<dbReference type="InterPro" id="IPR037165">
    <property type="entry name" value="AldOxase/xan_DH_Mopterin-bd_sf"/>
</dbReference>
<organism evidence="4 5">
    <name type="scientific">Molorchus minor</name>
    <dbReference type="NCBI Taxonomy" id="1323400"/>
    <lineage>
        <taxon>Eukaryota</taxon>
        <taxon>Metazoa</taxon>
        <taxon>Ecdysozoa</taxon>
        <taxon>Arthropoda</taxon>
        <taxon>Hexapoda</taxon>
        <taxon>Insecta</taxon>
        <taxon>Pterygota</taxon>
        <taxon>Neoptera</taxon>
        <taxon>Endopterygota</taxon>
        <taxon>Coleoptera</taxon>
        <taxon>Polyphaga</taxon>
        <taxon>Cucujiformia</taxon>
        <taxon>Chrysomeloidea</taxon>
        <taxon>Cerambycidae</taxon>
        <taxon>Lamiinae</taxon>
        <taxon>Monochamini</taxon>
        <taxon>Molorchus</taxon>
    </lineage>
</organism>
<dbReference type="PANTHER" id="PTHR11908">
    <property type="entry name" value="XANTHINE DEHYDROGENASE"/>
    <property type="match status" value="1"/>
</dbReference>
<dbReference type="SUPFAM" id="SSF56003">
    <property type="entry name" value="Molybdenum cofactor-binding domain"/>
    <property type="match status" value="1"/>
</dbReference>
<keyword evidence="1" id="KW-0500">Molybdenum</keyword>
<comment type="caution">
    <text evidence="4">The sequence shown here is derived from an EMBL/GenBank/DDBJ whole genome shotgun (WGS) entry which is preliminary data.</text>
</comment>
<accession>A0ABQ9IVK8</accession>
<feature type="domain" description="Aldehyde oxidase/xanthine dehydrogenase first molybdopterin binding" evidence="2">
    <location>
        <begin position="187"/>
        <end position="346"/>
    </location>
</feature>
<evidence type="ECO:0000259" key="2">
    <source>
        <dbReference type="Pfam" id="PF02738"/>
    </source>
</evidence>